<dbReference type="AlphaFoldDB" id="A0A1B9NDY2"/>
<accession>A0A1B9NDY2</accession>
<proteinExistence type="predicted"/>
<comment type="caution">
    <text evidence="1">The sequence shown here is derived from an EMBL/GenBank/DDBJ whole genome shotgun (WGS) entry which is preliminary data.</text>
</comment>
<protein>
    <submittedName>
        <fullName evidence="1">Uncharacterized protein</fullName>
    </submittedName>
</protein>
<dbReference type="EMBL" id="LXMD01000021">
    <property type="protein sequence ID" value="OCG74812.1"/>
    <property type="molecule type" value="Genomic_DNA"/>
</dbReference>
<dbReference type="STRING" id="904291.A7J15_04655"/>
<reference evidence="1 2" key="1">
    <citation type="submission" date="2016-05" db="EMBL/GenBank/DDBJ databases">
        <authorList>
            <person name="Lavstsen T."/>
            <person name="Jespersen J.S."/>
        </authorList>
    </citation>
    <scope>NUCLEOTIDE SEQUENCE [LARGE SCALE GENOMIC DNA]</scope>
    <source>
        <strain evidence="1 2">YLB-01</strain>
    </source>
</reference>
<gene>
    <name evidence="1" type="ORF">A7J15_04655</name>
</gene>
<dbReference type="RefSeq" id="WP_067025189.1">
    <property type="nucleotide sequence ID" value="NZ_CP038256.1"/>
</dbReference>
<dbReference type="Proteomes" id="UP000093355">
    <property type="component" value="Unassembled WGS sequence"/>
</dbReference>
<keyword evidence="2" id="KW-1185">Reference proteome</keyword>
<sequence>MGNEFEVNLDLLDDDASAWTGVGDDLAAMAATVAGLTLDMNAFTFLGRAAAEAHETVRAHTEALLTAGAEEARAAGSTLMDIYNAYKDDDEAARRRYATEWTFSG</sequence>
<name>A0A1B9NDY2_9MICO</name>
<evidence type="ECO:0000313" key="1">
    <source>
        <dbReference type="EMBL" id="OCG74812.1"/>
    </source>
</evidence>
<organism evidence="1 2">
    <name type="scientific">Microbacterium sediminis</name>
    <dbReference type="NCBI Taxonomy" id="904291"/>
    <lineage>
        <taxon>Bacteria</taxon>
        <taxon>Bacillati</taxon>
        <taxon>Actinomycetota</taxon>
        <taxon>Actinomycetes</taxon>
        <taxon>Micrococcales</taxon>
        <taxon>Microbacteriaceae</taxon>
        <taxon>Microbacterium</taxon>
    </lineage>
</organism>
<evidence type="ECO:0000313" key="2">
    <source>
        <dbReference type="Proteomes" id="UP000093355"/>
    </source>
</evidence>